<reference evidence="2 3" key="1">
    <citation type="journal article" date="2023" name="IMA Fungus">
        <title>Comparative genomic study of the Penicillium genus elucidates a diverse pangenome and 15 lateral gene transfer events.</title>
        <authorList>
            <person name="Petersen C."/>
            <person name="Sorensen T."/>
            <person name="Nielsen M.R."/>
            <person name="Sondergaard T.E."/>
            <person name="Sorensen J.L."/>
            <person name="Fitzpatrick D.A."/>
            <person name="Frisvad J.C."/>
            <person name="Nielsen K.L."/>
        </authorList>
    </citation>
    <scope>NUCLEOTIDE SEQUENCE [LARGE SCALE GENOMIC DNA]</scope>
    <source>
        <strain evidence="2 3">IBT 3361</strain>
    </source>
</reference>
<dbReference type="InterPro" id="IPR050792">
    <property type="entry name" value="ADP-ribosylglycohydrolase"/>
</dbReference>
<organism evidence="2 3">
    <name type="scientific">Penicillium chrysogenum</name>
    <name type="common">Penicillium notatum</name>
    <dbReference type="NCBI Taxonomy" id="5076"/>
    <lineage>
        <taxon>Eukaryota</taxon>
        <taxon>Fungi</taxon>
        <taxon>Dikarya</taxon>
        <taxon>Ascomycota</taxon>
        <taxon>Pezizomycotina</taxon>
        <taxon>Eurotiomycetes</taxon>
        <taxon>Eurotiomycetidae</taxon>
        <taxon>Eurotiales</taxon>
        <taxon>Aspergillaceae</taxon>
        <taxon>Penicillium</taxon>
        <taxon>Penicillium chrysogenum species complex</taxon>
    </lineage>
</organism>
<feature type="region of interest" description="Disordered" evidence="1">
    <location>
        <begin position="62"/>
        <end position="82"/>
    </location>
</feature>
<dbReference type="Proteomes" id="UP001220256">
    <property type="component" value="Unassembled WGS sequence"/>
</dbReference>
<accession>A0ABQ8W8U7</accession>
<dbReference type="PANTHER" id="PTHR16222:SF28">
    <property type="entry name" value="ADP-RIBOSYLGLYCOHYDROLASE"/>
    <property type="match status" value="1"/>
</dbReference>
<protein>
    <submittedName>
        <fullName evidence="2">ADP-ribosylglycohydrolase</fullName>
    </submittedName>
</protein>
<proteinExistence type="predicted"/>
<dbReference type="InterPro" id="IPR005502">
    <property type="entry name" value="Ribosyl_crysJ1"/>
</dbReference>
<comment type="caution">
    <text evidence="2">The sequence shown here is derived from an EMBL/GenBank/DDBJ whole genome shotgun (WGS) entry which is preliminary data.</text>
</comment>
<keyword evidence="3" id="KW-1185">Reference proteome</keyword>
<name>A0ABQ8W8U7_PENCH</name>
<evidence type="ECO:0000313" key="3">
    <source>
        <dbReference type="Proteomes" id="UP001220256"/>
    </source>
</evidence>
<gene>
    <name evidence="2" type="ORF">N7505_009738</name>
</gene>
<feature type="compositionally biased region" description="Basic and acidic residues" evidence="1">
    <location>
        <begin position="68"/>
        <end position="82"/>
    </location>
</feature>
<dbReference type="Pfam" id="PF03747">
    <property type="entry name" value="ADP_ribosyl_GH"/>
    <property type="match status" value="1"/>
</dbReference>
<dbReference type="PANTHER" id="PTHR16222">
    <property type="entry name" value="ADP-RIBOSYLGLYCOHYDROLASE"/>
    <property type="match status" value="1"/>
</dbReference>
<dbReference type="Gene3D" id="1.10.4080.10">
    <property type="entry name" value="ADP-ribosylation/Crystallin J1"/>
    <property type="match status" value="1"/>
</dbReference>
<evidence type="ECO:0000313" key="2">
    <source>
        <dbReference type="EMBL" id="KAJ5260357.1"/>
    </source>
</evidence>
<sequence length="424" mass="46667">MDKLQLSQDGAQRLARAGLHDSIVGCLVGSALGDAVGLYTEFLSGDMSAAAYPSRKFVLSPESQATPFRRDSHRGPHRPGEWTDDTDHAMLVLLSCLHNDLKALDPKDFAARLHIWVQFGFLPLDTLPLGLGRTVGSIVRTKAYLDDPEATARQHWTNSKYNAAPNGSLMRTHPLGLMCLGKSLDESFEIAATFSAVTHVDPRCIVSCAIGTALVRGLVLREHRAQVLQVDPERRNEPGLDVSELRQHAKVESLKDLELDDSYKIGYVYKTLGAGLHLLRLTMRDTTNGTLKSRALAFEPLITDLIMLGGDADTNACFAGALVGAYLGYANLPLNWCNGLRHGSWLMGKAEGLCQMLGVADGEYVGSADKETARDGGRSEMPSEADMERKVMVLQAWMAEQEQEAKKRASKLEDNKWFKWKNWS</sequence>
<dbReference type="EMBL" id="JAPVEB010000008">
    <property type="protein sequence ID" value="KAJ5260357.1"/>
    <property type="molecule type" value="Genomic_DNA"/>
</dbReference>
<dbReference type="SUPFAM" id="SSF101478">
    <property type="entry name" value="ADP-ribosylglycohydrolase"/>
    <property type="match status" value="1"/>
</dbReference>
<evidence type="ECO:0000256" key="1">
    <source>
        <dbReference type="SAM" id="MobiDB-lite"/>
    </source>
</evidence>
<dbReference type="InterPro" id="IPR036705">
    <property type="entry name" value="Ribosyl_crysJ1_sf"/>
</dbReference>